<protein>
    <submittedName>
        <fullName evidence="1">Uncharacterized protein</fullName>
    </submittedName>
</protein>
<keyword evidence="3" id="KW-1185">Reference proteome</keyword>
<organism evidence="1 3">
    <name type="scientific">Zingiber officinale</name>
    <name type="common">Ginger</name>
    <name type="synonym">Amomum zingiber</name>
    <dbReference type="NCBI Taxonomy" id="94328"/>
    <lineage>
        <taxon>Eukaryota</taxon>
        <taxon>Viridiplantae</taxon>
        <taxon>Streptophyta</taxon>
        <taxon>Embryophyta</taxon>
        <taxon>Tracheophyta</taxon>
        <taxon>Spermatophyta</taxon>
        <taxon>Magnoliopsida</taxon>
        <taxon>Liliopsida</taxon>
        <taxon>Zingiberales</taxon>
        <taxon>Zingiberaceae</taxon>
        <taxon>Zingiber</taxon>
    </lineage>
</organism>
<evidence type="ECO:0000313" key="2">
    <source>
        <dbReference type="EMBL" id="KAG6467653.1"/>
    </source>
</evidence>
<proteinExistence type="predicted"/>
<comment type="caution">
    <text evidence="1">The sequence shown here is derived from an EMBL/GenBank/DDBJ whole genome shotgun (WGS) entry which is preliminary data.</text>
</comment>
<gene>
    <name evidence="2" type="ORF">ZIOFF_074494</name>
    <name evidence="1" type="ORF">ZIOFF_075109</name>
</gene>
<accession>A0A8J5BXI9</accession>
<evidence type="ECO:0000313" key="3">
    <source>
        <dbReference type="Proteomes" id="UP000734854"/>
    </source>
</evidence>
<dbReference type="Proteomes" id="UP000734854">
    <property type="component" value="Unassembled WGS sequence"/>
</dbReference>
<sequence length="133" mass="14960">MFPERDCLLSGQQSDTSSRLLYDGLTSFLGSARSSTLRPDEDVPMSDYADLFLYVLATPVSAPKRKVWIFQSYVFDPFDSDLPSKGGSRAIAKELPKHTFADPNFFVLSKSSSCIEERNSCKNRDLSSRRHPL</sequence>
<keyword evidence="2" id="KW-0496">Mitochondrion</keyword>
<dbReference type="EMBL" id="JACMSC010000092">
    <property type="protein sequence ID" value="KAG6467066.1"/>
    <property type="molecule type" value="Genomic_DNA"/>
</dbReference>
<reference evidence="1 3" key="1">
    <citation type="submission" date="2020-08" db="EMBL/GenBank/DDBJ databases">
        <title>Plant Genome Project.</title>
        <authorList>
            <person name="Zhang R.-G."/>
        </authorList>
    </citation>
    <scope>NUCLEOTIDE SEQUENCE [LARGE SCALE GENOMIC DNA]</scope>
    <source>
        <tissue evidence="1">Rhizome</tissue>
    </source>
</reference>
<evidence type="ECO:0000313" key="1">
    <source>
        <dbReference type="EMBL" id="KAG6467066.1"/>
    </source>
</evidence>
<geneLocation type="mitochondrion" evidence="2"/>
<name>A0A8J5BXI9_ZINOF</name>
<dbReference type="AlphaFoldDB" id="A0A8J5BXI9"/>
<dbReference type="EMBL" id="JACMSC010000027">
    <property type="protein sequence ID" value="KAG6467653.1"/>
    <property type="molecule type" value="Genomic_DNA"/>
</dbReference>